<proteinExistence type="predicted"/>
<dbReference type="OrthoDB" id="6197820at2"/>
<dbReference type="AlphaFoldDB" id="A0A4V5NUZ4"/>
<organism evidence="1 2">
    <name type="scientific">Ferrimonas sediminicola</name>
    <dbReference type="NCBI Taxonomy" id="2569538"/>
    <lineage>
        <taxon>Bacteria</taxon>
        <taxon>Pseudomonadati</taxon>
        <taxon>Pseudomonadota</taxon>
        <taxon>Gammaproteobacteria</taxon>
        <taxon>Alteromonadales</taxon>
        <taxon>Ferrimonadaceae</taxon>
        <taxon>Ferrimonas</taxon>
    </lineage>
</organism>
<dbReference type="EMBL" id="SWCI01000007">
    <property type="protein sequence ID" value="TKB48493.1"/>
    <property type="molecule type" value="Genomic_DNA"/>
</dbReference>
<evidence type="ECO:0000313" key="1">
    <source>
        <dbReference type="EMBL" id="TKB48493.1"/>
    </source>
</evidence>
<dbReference type="RefSeq" id="WP_136853604.1">
    <property type="nucleotide sequence ID" value="NZ_SWCI01000007.1"/>
</dbReference>
<evidence type="ECO:0000313" key="2">
    <source>
        <dbReference type="Proteomes" id="UP000305674"/>
    </source>
</evidence>
<sequence>MSKLLDYLNELDSNANLKSAHDKDPEGTMKGYGLSEDECNAMLSGDRKRVAKVMGVSDQEVEIMTIHVKQF</sequence>
<gene>
    <name evidence="1" type="ORF">FCL40_12340</name>
</gene>
<accession>A0A4V5NUZ4</accession>
<reference evidence="1 2" key="1">
    <citation type="submission" date="2019-04" db="EMBL/GenBank/DDBJ databases">
        <authorList>
            <person name="Hwang J.C."/>
        </authorList>
    </citation>
    <scope>NUCLEOTIDE SEQUENCE [LARGE SCALE GENOMIC DNA]</scope>
    <source>
        <strain evidence="1 2">IMCC35001</strain>
    </source>
</reference>
<dbReference type="Proteomes" id="UP000305674">
    <property type="component" value="Unassembled WGS sequence"/>
</dbReference>
<protein>
    <recommendedName>
        <fullName evidence="3">Extradiol ring-cleavage dioxygenase LigAB LigA subunit domain-containing protein</fullName>
    </recommendedName>
</protein>
<keyword evidence="2" id="KW-1185">Reference proteome</keyword>
<evidence type="ECO:0008006" key="3">
    <source>
        <dbReference type="Google" id="ProtNLM"/>
    </source>
</evidence>
<comment type="caution">
    <text evidence="1">The sequence shown here is derived from an EMBL/GenBank/DDBJ whole genome shotgun (WGS) entry which is preliminary data.</text>
</comment>
<name>A0A4V5NUZ4_9GAMM</name>